<dbReference type="GO" id="GO:0003676">
    <property type="term" value="F:nucleic acid binding"/>
    <property type="evidence" value="ECO:0007669"/>
    <property type="project" value="InterPro"/>
</dbReference>
<dbReference type="OrthoDB" id="3600072at2759"/>
<dbReference type="Proteomes" id="UP000324585">
    <property type="component" value="Unassembled WGS sequence"/>
</dbReference>
<accession>A0A5J4YZL6</accession>
<dbReference type="AlphaFoldDB" id="A0A5J4YZL6"/>
<protein>
    <recommendedName>
        <fullName evidence="3">Integrase catalytic domain-containing protein</fullName>
    </recommendedName>
</protein>
<keyword evidence="2" id="KW-1185">Reference proteome</keyword>
<comment type="caution">
    <text evidence="1">The sequence shown here is derived from an EMBL/GenBank/DDBJ whole genome shotgun (WGS) entry which is preliminary data.</text>
</comment>
<sequence>MDDEVHEVEVFLATASEGHSEQKPQLNVCINTGAPRSDVGGKALKDFVGKNKHIKFTACSPVKFGFGASLLTVDHIAKVRLPMGDDRFYFYGYDSYVVNEKALLKPLSYLLRLDALQNAYVDLENSSVRFQYGSVLPFETNGAHLEASCEVEPFYTQTEVERVHRRLDHLPAPRRLTMLQRAEPMSNKDQRALAKELRQARKGCKVCEEEAGKPLRSSDRSHCPDKISFHHTVPMNVFYLNNKPVLQSVCVDTGYRRATFSKDKSNKSVWDAFVSTWFCTTSGLSRELRVDQGSEFIVMGFTSTAQSHGISVVPISVEALWQLGLGSKCMDFSDAYIIV</sequence>
<dbReference type="InterPro" id="IPR036397">
    <property type="entry name" value="RNaseH_sf"/>
</dbReference>
<name>A0A5J4YZL6_PORPP</name>
<evidence type="ECO:0000313" key="1">
    <source>
        <dbReference type="EMBL" id="KAA8496440.1"/>
    </source>
</evidence>
<dbReference type="OMA" id="CINTGAP"/>
<evidence type="ECO:0000313" key="2">
    <source>
        <dbReference type="Proteomes" id="UP000324585"/>
    </source>
</evidence>
<organism evidence="1 2">
    <name type="scientific">Porphyridium purpureum</name>
    <name type="common">Red alga</name>
    <name type="synonym">Porphyridium cruentum</name>
    <dbReference type="NCBI Taxonomy" id="35688"/>
    <lineage>
        <taxon>Eukaryota</taxon>
        <taxon>Rhodophyta</taxon>
        <taxon>Bangiophyceae</taxon>
        <taxon>Porphyridiales</taxon>
        <taxon>Porphyridiaceae</taxon>
        <taxon>Porphyridium</taxon>
    </lineage>
</organism>
<dbReference type="EMBL" id="VRMN01000002">
    <property type="protein sequence ID" value="KAA8496440.1"/>
    <property type="molecule type" value="Genomic_DNA"/>
</dbReference>
<dbReference type="Gene3D" id="3.30.420.10">
    <property type="entry name" value="Ribonuclease H-like superfamily/Ribonuclease H"/>
    <property type="match status" value="1"/>
</dbReference>
<evidence type="ECO:0008006" key="3">
    <source>
        <dbReference type="Google" id="ProtNLM"/>
    </source>
</evidence>
<reference evidence="2" key="1">
    <citation type="journal article" date="2019" name="Nat. Commun.">
        <title>Expansion of phycobilisome linker gene families in mesophilic red algae.</title>
        <authorList>
            <person name="Lee J."/>
            <person name="Kim D."/>
            <person name="Bhattacharya D."/>
            <person name="Yoon H.S."/>
        </authorList>
    </citation>
    <scope>NUCLEOTIDE SEQUENCE [LARGE SCALE GENOMIC DNA]</scope>
    <source>
        <strain evidence="2">CCMP 1328</strain>
    </source>
</reference>
<gene>
    <name evidence="1" type="ORF">FVE85_0169</name>
</gene>
<proteinExistence type="predicted"/>